<dbReference type="GO" id="GO:0016020">
    <property type="term" value="C:membrane"/>
    <property type="evidence" value="ECO:0007669"/>
    <property type="project" value="GOC"/>
</dbReference>
<proteinExistence type="inferred from homology"/>
<dbReference type="Gene3D" id="2.60.40.1180">
    <property type="entry name" value="Golgi alpha-mannosidase II"/>
    <property type="match status" value="1"/>
</dbReference>
<dbReference type="SUPFAM" id="SSF51445">
    <property type="entry name" value="(Trans)glycosidases"/>
    <property type="match status" value="2"/>
</dbReference>
<name>A0A0G4M5G4_VERLO</name>
<dbReference type="GO" id="GO:0004348">
    <property type="term" value="F:glucosylceramidase activity"/>
    <property type="evidence" value="ECO:0007669"/>
    <property type="project" value="InterPro"/>
</dbReference>
<evidence type="ECO:0000259" key="7">
    <source>
        <dbReference type="Pfam" id="PF17189"/>
    </source>
</evidence>
<dbReference type="Gene3D" id="3.20.20.80">
    <property type="entry name" value="Glycosidases"/>
    <property type="match status" value="2"/>
</dbReference>
<dbReference type="InterPro" id="IPR033453">
    <property type="entry name" value="Glyco_hydro_30_TIM-barrel"/>
</dbReference>
<dbReference type="InterPro" id="IPR001139">
    <property type="entry name" value="Glyco_hydro_30"/>
</dbReference>
<comment type="similarity">
    <text evidence="1 4">Belongs to the glycosyl hydrolase 30 family.</text>
</comment>
<dbReference type="InterPro" id="IPR013780">
    <property type="entry name" value="Glyco_hydro_b"/>
</dbReference>
<dbReference type="PROSITE" id="PS51257">
    <property type="entry name" value="PROKAR_LIPOPROTEIN"/>
    <property type="match status" value="1"/>
</dbReference>
<keyword evidence="3 4" id="KW-0378">Hydrolase</keyword>
<dbReference type="GO" id="GO:0006680">
    <property type="term" value="P:glucosylceramide catabolic process"/>
    <property type="evidence" value="ECO:0007669"/>
    <property type="project" value="TreeGrafter"/>
</dbReference>
<protein>
    <recommendedName>
        <fullName evidence="10">Glycosyl hydrolase family 30 beta sandwich domain-containing protein</fullName>
    </recommendedName>
</protein>
<sequence length="612" mass="68213">MRSGTIFAVSAAVLSSVACAAPTDDTCTEATEVIIRPDLKHQVIEGFGFSGAFQRARLLLNVTETVQRELLDLLYSTETGIGFSILRNGIGSSNSSYNDWMKTILPTSPGSPDGEFNYVWDEYDSGQFFLAQQAVKYGVDRIYANAWSAPGFMKNNSDDANGGLLCGVPGSDCEYDWRQAYADYLVKYIKIYQDEGIKISDVAWLNEPDLTTSYASMRSNAEQTADFLPSSNSSYNDWMKTILPTSPGSPDGEFNYVWDEYDSGQFFLAQQAVKYGVDRIYANAWSAPGFMKNNSDDANGGLLCGVPGSDCEYDWRQAYADYLVKYIKIYQDEGIKITDVAWLNEPDLTTSYASMRSNAEQIADFLPILWESLNAAGLDVGIACCELTGWERTVELVAALQDLGVEDLLTTWTSHEYTSNIDQPLDTDISVWQSEYCDLSDRWTTAWDSGVSNGDGWYWADRLHTALTVGNVNAYIWWLAVQDEATNNNNNEKLILVEDGEYEVAKRTWSFAQYSRHVRPDAQRVATKGGDLKTTAYQNADGSVVAVILNPHYHAETVSLRVVSCKIREFEKVTAWLTDEDHDMEEVEVDADDEGNLTVQLSARGLITVKAE</sequence>
<keyword evidence="4" id="KW-0326">Glycosidase</keyword>
<organism evidence="8 9">
    <name type="scientific">Verticillium longisporum</name>
    <name type="common">Verticillium dahliae var. longisporum</name>
    <dbReference type="NCBI Taxonomy" id="100787"/>
    <lineage>
        <taxon>Eukaryota</taxon>
        <taxon>Fungi</taxon>
        <taxon>Dikarya</taxon>
        <taxon>Ascomycota</taxon>
        <taxon>Pezizomycotina</taxon>
        <taxon>Sordariomycetes</taxon>
        <taxon>Hypocreomycetidae</taxon>
        <taxon>Glomerellales</taxon>
        <taxon>Plectosphaerellaceae</taxon>
        <taxon>Verticillium</taxon>
    </lineage>
</organism>
<feature type="domain" description="Glycosyl hydrolase family 30 beta sandwich" evidence="7">
    <location>
        <begin position="521"/>
        <end position="590"/>
    </location>
</feature>
<feature type="signal peptide" evidence="5">
    <location>
        <begin position="1"/>
        <end position="20"/>
    </location>
</feature>
<evidence type="ECO:0000256" key="5">
    <source>
        <dbReference type="SAM" id="SignalP"/>
    </source>
</evidence>
<dbReference type="Pfam" id="PF17189">
    <property type="entry name" value="Glyco_hydro_30C"/>
    <property type="match status" value="1"/>
</dbReference>
<feature type="chain" id="PRO_5002566890" description="Glycosyl hydrolase family 30 beta sandwich domain-containing protein" evidence="5">
    <location>
        <begin position="21"/>
        <end position="612"/>
    </location>
</feature>
<evidence type="ECO:0000256" key="4">
    <source>
        <dbReference type="RuleBase" id="RU361188"/>
    </source>
</evidence>
<dbReference type="InterPro" id="IPR017853">
    <property type="entry name" value="GH"/>
</dbReference>
<gene>
    <name evidence="8" type="ORF">BN1708_015528</name>
</gene>
<accession>A0A0G4M5G4</accession>
<dbReference type="Proteomes" id="UP000044602">
    <property type="component" value="Unassembled WGS sequence"/>
</dbReference>
<dbReference type="EMBL" id="CVQH01021073">
    <property type="protein sequence ID" value="CRK29195.1"/>
    <property type="molecule type" value="Genomic_DNA"/>
</dbReference>
<evidence type="ECO:0000256" key="2">
    <source>
        <dbReference type="ARBA" id="ARBA00022729"/>
    </source>
</evidence>
<keyword evidence="9" id="KW-1185">Reference proteome</keyword>
<evidence type="ECO:0000256" key="1">
    <source>
        <dbReference type="ARBA" id="ARBA00005382"/>
    </source>
</evidence>
<feature type="domain" description="Glycosyl hydrolase family 30 TIM-barrel" evidence="6">
    <location>
        <begin position="46"/>
        <end position="227"/>
    </location>
</feature>
<dbReference type="Pfam" id="PF02055">
    <property type="entry name" value="Glyco_hydro_30"/>
    <property type="match status" value="2"/>
</dbReference>
<dbReference type="PANTHER" id="PTHR11069:SF23">
    <property type="entry name" value="LYSOSOMAL ACID GLUCOSYLCERAMIDASE"/>
    <property type="match status" value="1"/>
</dbReference>
<dbReference type="InterPro" id="IPR033452">
    <property type="entry name" value="GH30_C"/>
</dbReference>
<evidence type="ECO:0000259" key="6">
    <source>
        <dbReference type="Pfam" id="PF02055"/>
    </source>
</evidence>
<dbReference type="PANTHER" id="PTHR11069">
    <property type="entry name" value="GLUCOSYLCERAMIDASE"/>
    <property type="match status" value="1"/>
</dbReference>
<feature type="domain" description="Glycosyl hydrolase family 30 TIM-barrel" evidence="6">
    <location>
        <begin position="269"/>
        <end position="350"/>
    </location>
</feature>
<evidence type="ECO:0000313" key="9">
    <source>
        <dbReference type="Proteomes" id="UP000044602"/>
    </source>
</evidence>
<dbReference type="AlphaFoldDB" id="A0A0G4M5G4"/>
<evidence type="ECO:0000313" key="8">
    <source>
        <dbReference type="EMBL" id="CRK29195.1"/>
    </source>
</evidence>
<evidence type="ECO:0000256" key="3">
    <source>
        <dbReference type="ARBA" id="ARBA00022801"/>
    </source>
</evidence>
<evidence type="ECO:0008006" key="10">
    <source>
        <dbReference type="Google" id="ProtNLM"/>
    </source>
</evidence>
<dbReference type="STRING" id="100787.A0A0G4M5G4"/>
<reference evidence="8 9" key="1">
    <citation type="submission" date="2015-05" db="EMBL/GenBank/DDBJ databases">
        <authorList>
            <person name="Wang D.B."/>
            <person name="Wang M."/>
        </authorList>
    </citation>
    <scope>NUCLEOTIDE SEQUENCE [LARGE SCALE GENOMIC DNA]</scope>
    <source>
        <strain evidence="8">VL1</strain>
    </source>
</reference>
<keyword evidence="2 5" id="KW-0732">Signal</keyword>